<gene>
    <name evidence="1" type="ORF">V1477_005712</name>
</gene>
<name>A0ABD2CLT5_VESMC</name>
<dbReference type="Proteomes" id="UP001607303">
    <property type="component" value="Unassembled WGS sequence"/>
</dbReference>
<evidence type="ECO:0000313" key="1">
    <source>
        <dbReference type="EMBL" id="KAL2746055.1"/>
    </source>
</evidence>
<sequence>MGRYTRLNEGKSNSNSSEVLQRIKIERYLDSTSKKDIWISTKPNVIIKHLTSELKRSSIGTSCFSSNPTIRSTWIVEMSERQRARAVQDADRILTKEGTSLAIVHVCIM</sequence>
<dbReference type="EMBL" id="JAYRBN010000038">
    <property type="protein sequence ID" value="KAL2746055.1"/>
    <property type="molecule type" value="Genomic_DNA"/>
</dbReference>
<accession>A0ABD2CLT5</accession>
<organism evidence="1 2">
    <name type="scientific">Vespula maculifrons</name>
    <name type="common">Eastern yellow jacket</name>
    <name type="synonym">Wasp</name>
    <dbReference type="NCBI Taxonomy" id="7453"/>
    <lineage>
        <taxon>Eukaryota</taxon>
        <taxon>Metazoa</taxon>
        <taxon>Ecdysozoa</taxon>
        <taxon>Arthropoda</taxon>
        <taxon>Hexapoda</taxon>
        <taxon>Insecta</taxon>
        <taxon>Pterygota</taxon>
        <taxon>Neoptera</taxon>
        <taxon>Endopterygota</taxon>
        <taxon>Hymenoptera</taxon>
        <taxon>Apocrita</taxon>
        <taxon>Aculeata</taxon>
        <taxon>Vespoidea</taxon>
        <taxon>Vespidae</taxon>
        <taxon>Vespinae</taxon>
        <taxon>Vespula</taxon>
    </lineage>
</organism>
<protein>
    <submittedName>
        <fullName evidence="1">Uncharacterized protein</fullName>
    </submittedName>
</protein>
<reference evidence="1 2" key="1">
    <citation type="journal article" date="2024" name="Ann. Entomol. Soc. Am.">
        <title>Genomic analyses of the southern and eastern yellowjacket wasps (Hymenoptera: Vespidae) reveal evolutionary signatures of social life.</title>
        <authorList>
            <person name="Catto M.A."/>
            <person name="Caine P.B."/>
            <person name="Orr S.E."/>
            <person name="Hunt B.G."/>
            <person name="Goodisman M.A.D."/>
        </authorList>
    </citation>
    <scope>NUCLEOTIDE SEQUENCE [LARGE SCALE GENOMIC DNA]</scope>
    <source>
        <strain evidence="1">232</strain>
        <tissue evidence="1">Head and thorax</tissue>
    </source>
</reference>
<comment type="caution">
    <text evidence="1">The sequence shown here is derived from an EMBL/GenBank/DDBJ whole genome shotgun (WGS) entry which is preliminary data.</text>
</comment>
<evidence type="ECO:0000313" key="2">
    <source>
        <dbReference type="Proteomes" id="UP001607303"/>
    </source>
</evidence>
<proteinExistence type="predicted"/>
<dbReference type="AlphaFoldDB" id="A0ABD2CLT5"/>
<keyword evidence="2" id="KW-1185">Reference proteome</keyword>